<dbReference type="InterPro" id="IPR001117">
    <property type="entry name" value="Cu-oxidase_2nd"/>
</dbReference>
<dbReference type="GO" id="GO:0016491">
    <property type="term" value="F:oxidoreductase activity"/>
    <property type="evidence" value="ECO:0007669"/>
    <property type="project" value="UniProtKB-KW"/>
</dbReference>
<feature type="domain" description="Plastocyanin-like" evidence="9">
    <location>
        <begin position="365"/>
        <end position="451"/>
    </location>
</feature>
<organism evidence="12 13">
    <name type="scientific">Naganishia liquefaciens</name>
    <dbReference type="NCBI Taxonomy" id="104408"/>
    <lineage>
        <taxon>Eukaryota</taxon>
        <taxon>Fungi</taxon>
        <taxon>Dikarya</taxon>
        <taxon>Basidiomycota</taxon>
        <taxon>Agaricomycotina</taxon>
        <taxon>Tremellomycetes</taxon>
        <taxon>Filobasidiales</taxon>
        <taxon>Filobasidiaceae</taxon>
        <taxon>Naganishia</taxon>
    </lineage>
</organism>
<evidence type="ECO:0000256" key="1">
    <source>
        <dbReference type="ARBA" id="ARBA00010609"/>
    </source>
</evidence>
<dbReference type="InterPro" id="IPR011706">
    <property type="entry name" value="Cu-oxidase_C"/>
</dbReference>
<keyword evidence="6" id="KW-1015">Disulfide bond</keyword>
<dbReference type="OrthoDB" id="2121828at2759"/>
<keyword evidence="7" id="KW-0325">Glycoprotein</keyword>
<name>A0A8H3TXR8_9TREE</name>
<feature type="chain" id="PRO_5034365335" description="Multicopper oxidase domain-containing protein" evidence="8">
    <location>
        <begin position="28"/>
        <end position="685"/>
    </location>
</feature>
<dbReference type="InterPro" id="IPR045087">
    <property type="entry name" value="Cu-oxidase_fam"/>
</dbReference>
<accession>A0A8H3TXR8</accession>
<dbReference type="InterPro" id="IPR033138">
    <property type="entry name" value="Cu_oxidase_CS"/>
</dbReference>
<dbReference type="PANTHER" id="PTHR11709:SF488">
    <property type="entry name" value="LACCASE-RELATED"/>
    <property type="match status" value="1"/>
</dbReference>
<dbReference type="Pfam" id="PF00394">
    <property type="entry name" value="Cu-oxidase"/>
    <property type="match status" value="1"/>
</dbReference>
<feature type="domain" description="Plastocyanin-like" evidence="11">
    <location>
        <begin position="51"/>
        <end position="160"/>
    </location>
</feature>
<dbReference type="EMBL" id="BLZA01000046">
    <property type="protein sequence ID" value="GHJ89536.1"/>
    <property type="molecule type" value="Genomic_DNA"/>
</dbReference>
<protein>
    <recommendedName>
        <fullName evidence="14">Multicopper oxidase domain-containing protein</fullName>
    </recommendedName>
</protein>
<dbReference type="InterPro" id="IPR011707">
    <property type="entry name" value="Cu-oxidase-like_N"/>
</dbReference>
<reference evidence="12" key="1">
    <citation type="submission" date="2020-07" db="EMBL/GenBank/DDBJ databases">
        <title>Draft Genome Sequence of a Deep-Sea Yeast, Naganishia (Cryptococcus) liquefaciens strain N6.</title>
        <authorList>
            <person name="Han Y.W."/>
            <person name="Kajitani R."/>
            <person name="Morimoto H."/>
            <person name="Parhat M."/>
            <person name="Tsubouchi H."/>
            <person name="Bakenova O."/>
            <person name="Ogata M."/>
            <person name="Argunhan B."/>
            <person name="Aoki R."/>
            <person name="Kajiwara S."/>
            <person name="Itoh T."/>
            <person name="Iwasaki H."/>
        </authorList>
    </citation>
    <scope>NUCLEOTIDE SEQUENCE</scope>
    <source>
        <strain evidence="12">N6</strain>
    </source>
</reference>
<comment type="caution">
    <text evidence="12">The sequence shown here is derived from an EMBL/GenBank/DDBJ whole genome shotgun (WGS) entry which is preliminary data.</text>
</comment>
<evidence type="ECO:0000259" key="11">
    <source>
        <dbReference type="Pfam" id="PF07732"/>
    </source>
</evidence>
<evidence type="ECO:0000256" key="4">
    <source>
        <dbReference type="ARBA" id="ARBA00023002"/>
    </source>
</evidence>
<evidence type="ECO:0000256" key="3">
    <source>
        <dbReference type="ARBA" id="ARBA00022729"/>
    </source>
</evidence>
<dbReference type="Pfam" id="PF07731">
    <property type="entry name" value="Cu-oxidase_2"/>
    <property type="match status" value="1"/>
</dbReference>
<dbReference type="SUPFAM" id="SSF49503">
    <property type="entry name" value="Cupredoxins"/>
    <property type="match status" value="3"/>
</dbReference>
<sequence>MLSRSLINLCYGLLGSLIVRMATPAAAVINERQTGTQQREYTLELESSYGAPDGVPRLIYTINGQTPGPLLEATQGENFVITVINKLPMSVGMHWHGLHQRGTPEFDGVPGVNQYGIPAGGNLTYRFGTMENYGAYWYHVHVRDIYQDGIRGPLLIHPSENVDKPFHLISNDTTDARAFLEAEKKAPVLMVNDWFHQTSETMLAQLSVTNDSMAPLCANSILFNGLGQVICTRISNNTSSFGCDSMSVDMSSSSSMSVGMSSSSMDMGMSSSSMDMGMSSSSMNMAMSPSMAMSSASTNIPPATMGASSKSMSGMAGHAQMKASTIQSTRGSRSLQMDSVTDDEMCQDTDTPLYHLMAPEDDTWFMFHLVNAGAAQELGFSIDEHEMWVIAADGAYVKPVRTQVLNIGIGQRYAIMIKRPLSTQNTNGYTIRAVTRTHQAYEGRAYLVYGNTSANSSIADAPWMSVNGSFSNNQATLLDPALLSPYPLEDLPQATRLLRLDVNQKEPTVWVLHRVPFRDNNNQVQPLLLAPRPDPGVFYISEIEQEVIDVVMQIGPDSLDTMSHPIHLHGHYFRVLGSKANSMFPNNMTVSEVKNQMPDSDIAAALDLSHTAPRRDSAHLPENGWLAIRFTADNPGVWLLHCHINSHLSSGMAIAFMEMRNNFSTFDAAVTAVPVIAPLPPLVEA</sequence>
<evidence type="ECO:0000313" key="13">
    <source>
        <dbReference type="Proteomes" id="UP000620104"/>
    </source>
</evidence>
<evidence type="ECO:0000256" key="5">
    <source>
        <dbReference type="ARBA" id="ARBA00023008"/>
    </source>
</evidence>
<dbReference type="PANTHER" id="PTHR11709">
    <property type="entry name" value="MULTI-COPPER OXIDASE"/>
    <property type="match status" value="1"/>
</dbReference>
<dbReference type="PROSITE" id="PS00080">
    <property type="entry name" value="MULTICOPPER_OXIDASE2"/>
    <property type="match status" value="1"/>
</dbReference>
<feature type="signal peptide" evidence="8">
    <location>
        <begin position="1"/>
        <end position="27"/>
    </location>
</feature>
<dbReference type="GO" id="GO:0005507">
    <property type="term" value="F:copper ion binding"/>
    <property type="evidence" value="ECO:0007669"/>
    <property type="project" value="InterPro"/>
</dbReference>
<feature type="domain" description="Plastocyanin-like" evidence="10">
    <location>
        <begin position="545"/>
        <end position="659"/>
    </location>
</feature>
<keyword evidence="4" id="KW-0560">Oxidoreductase</keyword>
<keyword evidence="13" id="KW-1185">Reference proteome</keyword>
<proteinExistence type="inferred from homology"/>
<evidence type="ECO:0000259" key="10">
    <source>
        <dbReference type="Pfam" id="PF07731"/>
    </source>
</evidence>
<dbReference type="Proteomes" id="UP000620104">
    <property type="component" value="Unassembled WGS sequence"/>
</dbReference>
<evidence type="ECO:0000256" key="8">
    <source>
        <dbReference type="SAM" id="SignalP"/>
    </source>
</evidence>
<comment type="similarity">
    <text evidence="1">Belongs to the multicopper oxidase family.</text>
</comment>
<evidence type="ECO:0000259" key="9">
    <source>
        <dbReference type="Pfam" id="PF00394"/>
    </source>
</evidence>
<dbReference type="AlphaFoldDB" id="A0A8H3TXR8"/>
<keyword evidence="2" id="KW-0479">Metal-binding</keyword>
<evidence type="ECO:0008006" key="14">
    <source>
        <dbReference type="Google" id="ProtNLM"/>
    </source>
</evidence>
<dbReference type="InterPro" id="IPR002355">
    <property type="entry name" value="Cu_oxidase_Cu_BS"/>
</dbReference>
<evidence type="ECO:0000256" key="6">
    <source>
        <dbReference type="ARBA" id="ARBA00023157"/>
    </source>
</evidence>
<evidence type="ECO:0000256" key="7">
    <source>
        <dbReference type="ARBA" id="ARBA00023180"/>
    </source>
</evidence>
<dbReference type="Pfam" id="PF07732">
    <property type="entry name" value="Cu-oxidase_3"/>
    <property type="match status" value="1"/>
</dbReference>
<gene>
    <name evidence="12" type="ORF">NliqN6_5938</name>
</gene>
<dbReference type="InterPro" id="IPR008972">
    <property type="entry name" value="Cupredoxin"/>
</dbReference>
<evidence type="ECO:0000313" key="12">
    <source>
        <dbReference type="EMBL" id="GHJ89536.1"/>
    </source>
</evidence>
<keyword evidence="5" id="KW-0186">Copper</keyword>
<dbReference type="Gene3D" id="2.60.40.420">
    <property type="entry name" value="Cupredoxins - blue copper proteins"/>
    <property type="match status" value="3"/>
</dbReference>
<keyword evidence="3 8" id="KW-0732">Signal</keyword>
<evidence type="ECO:0000256" key="2">
    <source>
        <dbReference type="ARBA" id="ARBA00022723"/>
    </source>
</evidence>
<dbReference type="PROSITE" id="PS00079">
    <property type="entry name" value="MULTICOPPER_OXIDASE1"/>
    <property type="match status" value="1"/>
</dbReference>